<dbReference type="NCBIfam" id="NF046098">
    <property type="entry name" value="RSP_7527_fam"/>
    <property type="match status" value="1"/>
</dbReference>
<dbReference type="EMBL" id="CP015124">
    <property type="protein sequence ID" value="ANP38483.1"/>
    <property type="molecule type" value="Genomic_DNA"/>
</dbReference>
<protein>
    <submittedName>
        <fullName evidence="1">Uncharacterized protein</fullName>
    </submittedName>
</protein>
<evidence type="ECO:0000313" key="1">
    <source>
        <dbReference type="EMBL" id="ANP38483.1"/>
    </source>
</evidence>
<proteinExistence type="predicted"/>
<organism evidence="1 2">
    <name type="scientific">Phaeobacter gallaeciensis</name>
    <dbReference type="NCBI Taxonomy" id="60890"/>
    <lineage>
        <taxon>Bacteria</taxon>
        <taxon>Pseudomonadati</taxon>
        <taxon>Pseudomonadota</taxon>
        <taxon>Alphaproteobacteria</taxon>
        <taxon>Rhodobacterales</taxon>
        <taxon>Roseobacteraceae</taxon>
        <taxon>Phaeobacter</taxon>
    </lineage>
</organism>
<accession>A0A1B0ZW85</accession>
<dbReference type="OrthoDB" id="7867283at2"/>
<gene>
    <name evidence="1" type="ORF">JL2886_03610</name>
</gene>
<sequence>MTQFDNTPLTAQDIQAIEQRAHAMRSAAMGNMLRALVERIGGAVHKITALVHRPRHA</sequence>
<dbReference type="RefSeq" id="WP_156767927.1">
    <property type="nucleotide sequence ID" value="NZ_CP015124.1"/>
</dbReference>
<name>A0A1B0ZW85_9RHOB</name>
<dbReference type="AlphaFoldDB" id="A0A1B0ZW85"/>
<dbReference type="Proteomes" id="UP000092565">
    <property type="component" value="Chromosome"/>
</dbReference>
<evidence type="ECO:0000313" key="2">
    <source>
        <dbReference type="Proteomes" id="UP000092565"/>
    </source>
</evidence>
<keyword evidence="2" id="KW-1185">Reference proteome</keyword>
<dbReference type="InterPro" id="IPR058227">
    <property type="entry name" value="RSP_7527-like"/>
</dbReference>
<reference evidence="1 2" key="1">
    <citation type="submission" date="2016-04" db="EMBL/GenBank/DDBJ databases">
        <authorList>
            <person name="Evans L.H."/>
            <person name="Alamgir A."/>
            <person name="Owens N."/>
            <person name="Weber N.D."/>
            <person name="Virtaneva K."/>
            <person name="Barbian K."/>
            <person name="Babar A."/>
            <person name="Rosenke K."/>
        </authorList>
    </citation>
    <scope>NUCLEOTIDE SEQUENCE [LARGE SCALE GENOMIC DNA]</scope>
    <source>
        <strain evidence="1 2">JL2886</strain>
    </source>
</reference>